<feature type="region of interest" description="Disordered" evidence="1">
    <location>
        <begin position="1"/>
        <end position="22"/>
    </location>
</feature>
<keyword evidence="3" id="KW-1185">Reference proteome</keyword>
<dbReference type="EMBL" id="JAALFE010000024">
    <property type="protein sequence ID" value="NGQ92833.1"/>
    <property type="molecule type" value="Genomic_DNA"/>
</dbReference>
<accession>A0A6M1UAH5</accession>
<organism evidence="2 3">
    <name type="scientific">Paragemmobacter kunshanensis</name>
    <dbReference type="NCBI Taxonomy" id="2583234"/>
    <lineage>
        <taxon>Bacteria</taxon>
        <taxon>Pseudomonadati</taxon>
        <taxon>Pseudomonadota</taxon>
        <taxon>Alphaproteobacteria</taxon>
        <taxon>Rhodobacterales</taxon>
        <taxon>Paracoccaceae</taxon>
        <taxon>Paragemmobacter</taxon>
    </lineage>
</organism>
<evidence type="ECO:0000313" key="2">
    <source>
        <dbReference type="EMBL" id="NGQ92833.1"/>
    </source>
</evidence>
<dbReference type="RefSeq" id="WP_165053011.1">
    <property type="nucleotide sequence ID" value="NZ_JAALFE010000024.1"/>
</dbReference>
<protein>
    <submittedName>
        <fullName evidence="2">Uncharacterized protein</fullName>
    </submittedName>
</protein>
<feature type="compositionally biased region" description="Polar residues" evidence="1">
    <location>
        <begin position="1"/>
        <end position="21"/>
    </location>
</feature>
<evidence type="ECO:0000313" key="3">
    <source>
        <dbReference type="Proteomes" id="UP000474758"/>
    </source>
</evidence>
<proteinExistence type="predicted"/>
<name>A0A6M1UAH5_9RHOB</name>
<gene>
    <name evidence="2" type="ORF">G5V65_18230</name>
</gene>
<dbReference type="AlphaFoldDB" id="A0A6M1UAH5"/>
<dbReference type="Proteomes" id="UP000474758">
    <property type="component" value="Unassembled WGS sequence"/>
</dbReference>
<comment type="caution">
    <text evidence="2">The sequence shown here is derived from an EMBL/GenBank/DDBJ whole genome shotgun (WGS) entry which is preliminary data.</text>
</comment>
<sequence length="95" mass="10532">MVINERQQWAGSDGQSPTRTSVPAALPQVRFEPITEEPILRCARTQRNVCFGAANIHAASQLWILSFVRNVENFSEAVAAQRTKLSFPMSVMLAS</sequence>
<reference evidence="2 3" key="1">
    <citation type="submission" date="2020-02" db="EMBL/GenBank/DDBJ databases">
        <title>Rhodobacter translucens sp. nov., a novel bacterium isolated from activated sludge.</title>
        <authorList>
            <person name="Liu J."/>
        </authorList>
    </citation>
    <scope>NUCLEOTIDE SEQUENCE [LARGE SCALE GENOMIC DNA]</scope>
    <source>
        <strain evidence="2 3">HX-7-19</strain>
    </source>
</reference>
<evidence type="ECO:0000256" key="1">
    <source>
        <dbReference type="SAM" id="MobiDB-lite"/>
    </source>
</evidence>